<evidence type="ECO:0000259" key="10">
    <source>
        <dbReference type="PROSITE" id="PS51918"/>
    </source>
</evidence>
<feature type="binding site" evidence="9">
    <location>
        <position position="106"/>
    </location>
    <ligand>
        <name>[4Fe-4S] cluster</name>
        <dbReference type="ChEBI" id="CHEBI:49883"/>
        <label>2</label>
        <note>4Fe-4S-S-AdoMet</note>
    </ligand>
</feature>
<protein>
    <recommendedName>
        <fullName evidence="9">S-adenosyl-L-methionine-dependent tRNA 4-demethylwyosine synthase</fullName>
        <ecNumber evidence="9">4.1.3.44</ecNumber>
    </recommendedName>
    <alternativeName>
        <fullName evidence="9">tRNA wyosine derivatives biosynthesis protein Taw1</fullName>
    </alternativeName>
</protein>
<evidence type="ECO:0000256" key="5">
    <source>
        <dbReference type="ARBA" id="ARBA00023004"/>
    </source>
</evidence>
<dbReference type="HOGENOM" id="CLU_007952_3_0_2"/>
<comment type="subunit">
    <text evidence="9">Monomer.</text>
</comment>
<dbReference type="EMBL" id="CP000561">
    <property type="protein sequence ID" value="ABO08292.1"/>
    <property type="molecule type" value="Genomic_DNA"/>
</dbReference>
<feature type="binding site" evidence="9">
    <location>
        <position position="102"/>
    </location>
    <ligand>
        <name>[4Fe-4S] cluster</name>
        <dbReference type="ChEBI" id="CHEBI:49883"/>
        <label>2</label>
        <note>4Fe-4S-S-AdoMet</note>
    </ligand>
</feature>
<dbReference type="InterPro" id="IPR034556">
    <property type="entry name" value="tRNA_wybutosine-synthase"/>
</dbReference>
<keyword evidence="2 9" id="KW-0949">S-adenosyl-L-methionine</keyword>
<evidence type="ECO:0000256" key="6">
    <source>
        <dbReference type="ARBA" id="ARBA00023014"/>
    </source>
</evidence>
<comment type="function">
    <text evidence="9">Component of the wyosine derivatives biosynthesis pathway that catalyzes the condensation of N-methylguanine with 2 carbon atoms from pyruvate to form the tricyclic 4-demethylwyosine (imG-14) on guanosine-37 of tRNA(Phe).</text>
</comment>
<evidence type="ECO:0000256" key="3">
    <source>
        <dbReference type="ARBA" id="ARBA00022694"/>
    </source>
</evidence>
<dbReference type="GO" id="GO:0005737">
    <property type="term" value="C:cytoplasm"/>
    <property type="evidence" value="ECO:0007669"/>
    <property type="project" value="UniProtKB-SubCell"/>
</dbReference>
<organism evidence="11 12">
    <name type="scientific">Pyrobaculum calidifontis (strain DSM 21063 / JCM 11548 / VA1)</name>
    <dbReference type="NCBI Taxonomy" id="410359"/>
    <lineage>
        <taxon>Archaea</taxon>
        <taxon>Thermoproteota</taxon>
        <taxon>Thermoprotei</taxon>
        <taxon>Thermoproteales</taxon>
        <taxon>Thermoproteaceae</taxon>
        <taxon>Pyrobaculum</taxon>
    </lineage>
</organism>
<comment type="subcellular location">
    <subcellularLocation>
        <location evidence="9">Cytoplasm</location>
    </subcellularLocation>
</comment>
<dbReference type="NCBIfam" id="TIGR03972">
    <property type="entry name" value="rSAM_TYW1"/>
    <property type="match status" value="1"/>
</dbReference>
<keyword evidence="6 9" id="KW-0411">Iron-sulfur</keyword>
<keyword evidence="7 9" id="KW-0456">Lyase</keyword>
<dbReference type="Pfam" id="PF08608">
    <property type="entry name" value="Wyosine_form"/>
    <property type="match status" value="1"/>
</dbReference>
<feature type="domain" description="Radical SAM core" evidence="10">
    <location>
        <begin position="85"/>
        <end position="339"/>
    </location>
</feature>
<dbReference type="AlphaFoldDB" id="A3MUH5"/>
<dbReference type="GO" id="GO:0051539">
    <property type="term" value="F:4 iron, 4 sulfur cluster binding"/>
    <property type="evidence" value="ECO:0007669"/>
    <property type="project" value="UniProtKB-UniRule"/>
</dbReference>
<dbReference type="KEGG" id="pcl:Pcal_0866"/>
<feature type="binding site" evidence="9">
    <location>
        <position position="63"/>
    </location>
    <ligand>
        <name>[4Fe-4S] cluster</name>
        <dbReference type="ChEBI" id="CHEBI:49883"/>
        <label>1</label>
    </ligand>
</feature>
<dbReference type="GO" id="GO:0102521">
    <property type="term" value="F:tRNA-4-demethylwyosine synthase activity"/>
    <property type="evidence" value="ECO:0007669"/>
    <property type="project" value="UniProtKB-EC"/>
</dbReference>
<evidence type="ECO:0000313" key="12">
    <source>
        <dbReference type="Proteomes" id="UP000001431"/>
    </source>
</evidence>
<evidence type="ECO:0000313" key="11">
    <source>
        <dbReference type="EMBL" id="ABO08292.1"/>
    </source>
</evidence>
<comment type="similarity">
    <text evidence="9">Belongs to the TYW1 family.</text>
</comment>
<feature type="binding site" evidence="9">
    <location>
        <position position="109"/>
    </location>
    <ligand>
        <name>[4Fe-4S] cluster</name>
        <dbReference type="ChEBI" id="CHEBI:49883"/>
        <label>2</label>
        <note>4Fe-4S-S-AdoMet</note>
    </ligand>
</feature>
<evidence type="ECO:0000256" key="9">
    <source>
        <dbReference type="HAMAP-Rule" id="MF_01921"/>
    </source>
</evidence>
<keyword evidence="1 9" id="KW-0004">4Fe-4S</keyword>
<keyword evidence="5 9" id="KW-0408">Iron</keyword>
<sequence length="380" mass="43954">MCCAVPLDKLIYRERGLPVSCEVEPIGRYHVLEGPRIKIRASAGRALVERHYGFVGHAAVELCKWTREAIEGGKSCYKVKFYNAPAGGSHRCVEMSPVGLVCSNRCVYCWRPTEEFDAFVLDERFYLEPEEIVRGVLKERVRLLSGYWGHPEGKRRVKEALAPTHWAISLSGEPTMYPKLPELIKLIKSLPETKSVFLVTNGQHPEMIKRLWEEDALPTQLYLSTNAPNKELYYRVNVPVYNREDAWEKWLQSLDLLAVVPTRTVMRITLIRSLNYDERYIPQFAELVKRGNPHFVEVKSYMHLGHSTFRLKREDMLSHEEVKAWAYKLLEELRRIGADFVYMDDDEPSRIVVLQNMKRYVDRWIVPPASGNGSAPRSSK</sequence>
<dbReference type="PANTHER" id="PTHR13930:SF0">
    <property type="entry name" value="S-ADENOSYL-L-METHIONINE-DEPENDENT TRNA 4-DEMETHYLWYOSINE SYNTHASE TYW1-RELATED"/>
    <property type="match status" value="1"/>
</dbReference>
<proteinExistence type="inferred from homology"/>
<dbReference type="InterPro" id="IPR058240">
    <property type="entry name" value="rSAM_sf"/>
</dbReference>
<keyword evidence="4 9" id="KW-0479">Metal-binding</keyword>
<dbReference type="SFLD" id="SFLDG01071">
    <property type="entry name" value="tRNA_wybutosine-synthesizing"/>
    <property type="match status" value="1"/>
</dbReference>
<evidence type="ECO:0000256" key="4">
    <source>
        <dbReference type="ARBA" id="ARBA00022723"/>
    </source>
</evidence>
<comment type="catalytic activity">
    <reaction evidence="8 9">
        <text>N(1)-methylguanosine(37) in tRNA(Phe) + pyruvate + S-adenosyl-L-methionine = 4-demethylwyosine(37) in tRNA(Phe) + 5'-deoxyadenosine + L-methionine + CO2 + H2O</text>
        <dbReference type="Rhea" id="RHEA:36347"/>
        <dbReference type="Rhea" id="RHEA-COMP:10164"/>
        <dbReference type="Rhea" id="RHEA-COMP:10165"/>
        <dbReference type="ChEBI" id="CHEBI:15361"/>
        <dbReference type="ChEBI" id="CHEBI:15377"/>
        <dbReference type="ChEBI" id="CHEBI:16526"/>
        <dbReference type="ChEBI" id="CHEBI:17319"/>
        <dbReference type="ChEBI" id="CHEBI:57844"/>
        <dbReference type="ChEBI" id="CHEBI:59789"/>
        <dbReference type="ChEBI" id="CHEBI:64315"/>
        <dbReference type="ChEBI" id="CHEBI:73542"/>
        <dbReference type="EC" id="4.1.3.44"/>
    </reaction>
</comment>
<dbReference type="CDD" id="cd01335">
    <property type="entry name" value="Radical_SAM"/>
    <property type="match status" value="1"/>
</dbReference>
<evidence type="ECO:0000256" key="2">
    <source>
        <dbReference type="ARBA" id="ARBA00022691"/>
    </source>
</evidence>
<keyword evidence="9" id="KW-0963">Cytoplasm</keyword>
<dbReference type="eggNOG" id="arCOG04174">
    <property type="taxonomic scope" value="Archaea"/>
</dbReference>
<feature type="binding site" evidence="9">
    <location>
        <position position="76"/>
    </location>
    <ligand>
        <name>[4Fe-4S] cluster</name>
        <dbReference type="ChEBI" id="CHEBI:49883"/>
        <label>1</label>
    </ligand>
</feature>
<dbReference type="PROSITE" id="PS51918">
    <property type="entry name" value="RADICAL_SAM"/>
    <property type="match status" value="1"/>
</dbReference>
<dbReference type="InterPro" id="IPR007197">
    <property type="entry name" value="rSAM"/>
</dbReference>
<comment type="cofactor">
    <cofactor evidence="9">
        <name>[4Fe-4S] cluster</name>
        <dbReference type="ChEBI" id="CHEBI:49883"/>
    </cofactor>
    <text evidence="9">Binds 2 [4Fe-4S] clusters. Binds 1 [4Fe-4S] cluster coordinated with 3 cysteines and an exchangeable S-adenosyl-L-methionine.</text>
</comment>
<dbReference type="SFLD" id="SFLDS00029">
    <property type="entry name" value="Radical_SAM"/>
    <property type="match status" value="1"/>
</dbReference>
<dbReference type="Gene3D" id="3.20.20.70">
    <property type="entry name" value="Aldolase class I"/>
    <property type="match status" value="1"/>
</dbReference>
<dbReference type="GO" id="GO:0046872">
    <property type="term" value="F:metal ion binding"/>
    <property type="evidence" value="ECO:0007669"/>
    <property type="project" value="UniProtKB-KW"/>
</dbReference>
<dbReference type="SFLD" id="SFLDF00284">
    <property type="entry name" value="tRNA_wybutosine-synthesizing"/>
    <property type="match status" value="1"/>
</dbReference>
<dbReference type="Proteomes" id="UP000001431">
    <property type="component" value="Chromosome"/>
</dbReference>
<dbReference type="GO" id="GO:0008033">
    <property type="term" value="P:tRNA processing"/>
    <property type="evidence" value="ECO:0007669"/>
    <property type="project" value="UniProtKB-UniRule"/>
</dbReference>
<evidence type="ECO:0000256" key="7">
    <source>
        <dbReference type="ARBA" id="ARBA00023239"/>
    </source>
</evidence>
<keyword evidence="12" id="KW-1185">Reference proteome</keyword>
<feature type="binding site" evidence="9">
    <location>
        <position position="92"/>
    </location>
    <ligand>
        <name>[4Fe-4S] cluster</name>
        <dbReference type="ChEBI" id="CHEBI:49883"/>
        <label>1</label>
    </ligand>
</feature>
<dbReference type="EC" id="4.1.3.44" evidence="9"/>
<dbReference type="InterPro" id="IPR023993">
    <property type="entry name" value="TYW1_archaea"/>
</dbReference>
<name>A3MUH5_PYRCJ</name>
<dbReference type="PANTHER" id="PTHR13930">
    <property type="entry name" value="S-ADENOSYL-L-METHIONINE-DEPENDENT TRNA 4-DEMETHYLWYOSINE SYNTHASE"/>
    <property type="match status" value="1"/>
</dbReference>
<dbReference type="SUPFAM" id="SSF102114">
    <property type="entry name" value="Radical SAM enzymes"/>
    <property type="match status" value="1"/>
</dbReference>
<accession>A3MUH5</accession>
<dbReference type="HAMAP" id="MF_01921">
    <property type="entry name" value="TYW1_archaea"/>
    <property type="match status" value="1"/>
</dbReference>
<gene>
    <name evidence="9" type="primary">taw1</name>
    <name evidence="11" type="ordered locus">Pcal_0866</name>
</gene>
<dbReference type="InterPro" id="IPR013785">
    <property type="entry name" value="Aldolase_TIM"/>
</dbReference>
<evidence type="ECO:0000256" key="8">
    <source>
        <dbReference type="ARBA" id="ARBA00049466"/>
    </source>
</evidence>
<reference evidence="11" key="1">
    <citation type="submission" date="2007-02" db="EMBL/GenBank/DDBJ databases">
        <title>Complete sequence of Pyrobaculum calidifontis JCM 11548.</title>
        <authorList>
            <consortium name="US DOE Joint Genome Institute"/>
            <person name="Copeland A."/>
            <person name="Lucas S."/>
            <person name="Lapidus A."/>
            <person name="Barry K."/>
            <person name="Glavina del Rio T."/>
            <person name="Dalin E."/>
            <person name="Tice H."/>
            <person name="Pitluck S."/>
            <person name="Chain P."/>
            <person name="Malfatti S."/>
            <person name="Shin M."/>
            <person name="Vergez L."/>
            <person name="Schmutz J."/>
            <person name="Larimer F."/>
            <person name="Land M."/>
            <person name="Hauser L."/>
            <person name="Kyrpides N."/>
            <person name="Mikhailova N."/>
            <person name="Cozen A.E."/>
            <person name="Fitz-Gibbon S.T."/>
            <person name="House C.H."/>
            <person name="Saltikov C."/>
            <person name="Lowe T.M."/>
            <person name="Richardson P."/>
        </authorList>
    </citation>
    <scope>NUCLEOTIDE SEQUENCE [LARGE SCALE GENOMIC DNA]</scope>
    <source>
        <strain evidence="11">JCM 11548</strain>
    </source>
</reference>
<keyword evidence="3 9" id="KW-0819">tRNA processing</keyword>
<dbReference type="Pfam" id="PF04055">
    <property type="entry name" value="Radical_SAM"/>
    <property type="match status" value="1"/>
</dbReference>
<dbReference type="InterPro" id="IPR013917">
    <property type="entry name" value="tRNA_wybutosine-synth"/>
</dbReference>
<dbReference type="STRING" id="410359.Pcal_0866"/>
<evidence type="ECO:0000256" key="1">
    <source>
        <dbReference type="ARBA" id="ARBA00022485"/>
    </source>
</evidence>